<dbReference type="GO" id="GO:0046872">
    <property type="term" value="F:metal ion binding"/>
    <property type="evidence" value="ECO:0007669"/>
    <property type="project" value="UniProtKB-KW"/>
</dbReference>
<comment type="catalytic activity">
    <reaction evidence="21">
        <text>[(1-&gt;4)-N-acetyl-beta-D-glucosaminyl](n) + n H2O = chitosan + n acetate</text>
        <dbReference type="Rhea" id="RHEA:10464"/>
        <dbReference type="Rhea" id="RHEA-COMP:9593"/>
        <dbReference type="Rhea" id="RHEA-COMP:9597"/>
        <dbReference type="ChEBI" id="CHEBI:15377"/>
        <dbReference type="ChEBI" id="CHEBI:17029"/>
        <dbReference type="ChEBI" id="CHEBI:30089"/>
        <dbReference type="ChEBI" id="CHEBI:57704"/>
        <dbReference type="EC" id="3.5.1.41"/>
    </reaction>
    <physiologicalReaction direction="left-to-right" evidence="21">
        <dbReference type="Rhea" id="RHEA:10465"/>
    </physiologicalReaction>
</comment>
<name>A0A8H8CPZ3_PSICU</name>
<dbReference type="InterPro" id="IPR011330">
    <property type="entry name" value="Glyco_hydro/deAcase_b/a-brl"/>
</dbReference>
<feature type="signal peptide" evidence="23">
    <location>
        <begin position="1"/>
        <end position="19"/>
    </location>
</feature>
<comment type="subcellular location">
    <subcellularLocation>
        <location evidence="3">Cell membrane</location>
        <topology evidence="3">Lipid-anchor</topology>
        <topology evidence="3">GPI-anchor</topology>
    </subcellularLocation>
    <subcellularLocation>
        <location evidence="2">Secreted</location>
        <location evidence="2">Cell wall</location>
    </subcellularLocation>
</comment>
<evidence type="ECO:0000256" key="21">
    <source>
        <dbReference type="ARBA" id="ARBA00048494"/>
    </source>
</evidence>
<evidence type="ECO:0000256" key="13">
    <source>
        <dbReference type="ARBA" id="ARBA00023136"/>
    </source>
</evidence>
<dbReference type="EC" id="3.5.1.41" evidence="20"/>
<keyword evidence="5" id="KW-1003">Cell membrane</keyword>
<keyword evidence="15" id="KW-0119">Carbohydrate metabolism</keyword>
<feature type="chain" id="PRO_5034039385" description="chitin deacetylase" evidence="23">
    <location>
        <begin position="20"/>
        <end position="506"/>
    </location>
</feature>
<keyword evidence="7" id="KW-0964">Secreted</keyword>
<feature type="domain" description="NodB homology" evidence="24">
    <location>
        <begin position="227"/>
        <end position="423"/>
    </location>
</feature>
<keyword evidence="9" id="KW-0479">Metal-binding</keyword>
<evidence type="ECO:0000256" key="12">
    <source>
        <dbReference type="ARBA" id="ARBA00023024"/>
    </source>
</evidence>
<keyword evidence="22" id="KW-1133">Transmembrane helix</keyword>
<protein>
    <recommendedName>
        <fullName evidence="20">chitin deacetylase</fullName>
        <ecNumber evidence="20">3.5.1.41</ecNumber>
    </recommendedName>
</protein>
<keyword evidence="17" id="KW-0449">Lipoprotein</keyword>
<evidence type="ECO:0000256" key="3">
    <source>
        <dbReference type="ARBA" id="ARBA00004609"/>
    </source>
</evidence>
<dbReference type="GO" id="GO:0009272">
    <property type="term" value="P:fungal-type cell wall biogenesis"/>
    <property type="evidence" value="ECO:0007669"/>
    <property type="project" value="UniProtKB-ARBA"/>
</dbReference>
<evidence type="ECO:0000259" key="24">
    <source>
        <dbReference type="PROSITE" id="PS51677"/>
    </source>
</evidence>
<dbReference type="InterPro" id="IPR002509">
    <property type="entry name" value="NODB_dom"/>
</dbReference>
<reference evidence="25" key="1">
    <citation type="submission" date="2021-02" db="EMBL/GenBank/DDBJ databases">
        <title>Psilocybe cubensis genome.</title>
        <authorList>
            <person name="Mckernan K.J."/>
            <person name="Crawford S."/>
            <person name="Trippe A."/>
            <person name="Kane L.T."/>
            <person name="Mclaughlin S."/>
        </authorList>
    </citation>
    <scope>NUCLEOTIDE SEQUENCE [LARGE SCALE GENOMIC DNA]</scope>
    <source>
        <strain evidence="25">MGC-MH-2018</strain>
    </source>
</reference>
<evidence type="ECO:0000256" key="6">
    <source>
        <dbReference type="ARBA" id="ARBA00022512"/>
    </source>
</evidence>
<evidence type="ECO:0000256" key="14">
    <source>
        <dbReference type="ARBA" id="ARBA00023180"/>
    </source>
</evidence>
<organism evidence="25">
    <name type="scientific">Psilocybe cubensis</name>
    <name type="common">Psychedelic mushroom</name>
    <name type="synonym">Stropharia cubensis</name>
    <dbReference type="NCBI Taxonomy" id="181762"/>
    <lineage>
        <taxon>Eukaryota</taxon>
        <taxon>Fungi</taxon>
        <taxon>Dikarya</taxon>
        <taxon>Basidiomycota</taxon>
        <taxon>Agaricomycotina</taxon>
        <taxon>Agaricomycetes</taxon>
        <taxon>Agaricomycetidae</taxon>
        <taxon>Agaricales</taxon>
        <taxon>Agaricineae</taxon>
        <taxon>Strophariaceae</taxon>
        <taxon>Psilocybe</taxon>
    </lineage>
</organism>
<dbReference type="Pfam" id="PF01522">
    <property type="entry name" value="Polysacc_deac_1"/>
    <property type="match status" value="1"/>
</dbReference>
<evidence type="ECO:0000256" key="18">
    <source>
        <dbReference type="ARBA" id="ARBA00023316"/>
    </source>
</evidence>
<dbReference type="InterPro" id="IPR050248">
    <property type="entry name" value="Polysacc_deacetylase_ArnD"/>
</dbReference>
<comment type="caution">
    <text evidence="25">The sequence shown here is derived from an EMBL/GenBank/DDBJ whole genome shotgun (WGS) entry which is preliminary data.</text>
</comment>
<evidence type="ECO:0000313" key="25">
    <source>
        <dbReference type="EMBL" id="KAG5174497.1"/>
    </source>
</evidence>
<dbReference type="GO" id="GO:0006032">
    <property type="term" value="P:chitin catabolic process"/>
    <property type="evidence" value="ECO:0007669"/>
    <property type="project" value="UniProtKB-KW"/>
</dbReference>
<evidence type="ECO:0000256" key="17">
    <source>
        <dbReference type="ARBA" id="ARBA00023288"/>
    </source>
</evidence>
<keyword evidence="10 23" id="KW-0732">Signal</keyword>
<feature type="transmembrane region" description="Helical" evidence="22">
    <location>
        <begin position="481"/>
        <end position="501"/>
    </location>
</feature>
<evidence type="ECO:0000256" key="22">
    <source>
        <dbReference type="SAM" id="Phobius"/>
    </source>
</evidence>
<proteinExistence type="inferred from homology"/>
<evidence type="ECO:0000256" key="1">
    <source>
        <dbReference type="ARBA" id="ARBA00001941"/>
    </source>
</evidence>
<dbReference type="OrthoDB" id="407355at2759"/>
<gene>
    <name evidence="25" type="ORF">JR316_001156</name>
</gene>
<evidence type="ECO:0000256" key="4">
    <source>
        <dbReference type="ARBA" id="ARBA00010973"/>
    </source>
</evidence>
<evidence type="ECO:0000256" key="7">
    <source>
        <dbReference type="ARBA" id="ARBA00022525"/>
    </source>
</evidence>
<dbReference type="FunFam" id="3.20.20.370:FF:000004">
    <property type="entry name" value="Related to Chitin deacetylase"/>
    <property type="match status" value="1"/>
</dbReference>
<dbReference type="PROSITE" id="PS51677">
    <property type="entry name" value="NODB"/>
    <property type="match status" value="1"/>
</dbReference>
<keyword evidence="14" id="KW-0325">Glycoprotein</keyword>
<comment type="cofactor">
    <cofactor evidence="1">
        <name>Co(2+)</name>
        <dbReference type="ChEBI" id="CHEBI:48828"/>
    </cofactor>
</comment>
<keyword evidence="13 22" id="KW-0472">Membrane</keyword>
<keyword evidence="18" id="KW-0961">Cell wall biogenesis/degradation</keyword>
<keyword evidence="19" id="KW-0624">Polysaccharide degradation</keyword>
<dbReference type="Gene3D" id="3.20.20.370">
    <property type="entry name" value="Glycoside hydrolase/deacetylase"/>
    <property type="match status" value="1"/>
</dbReference>
<dbReference type="AlphaFoldDB" id="A0A8H8CPZ3"/>
<evidence type="ECO:0000256" key="8">
    <source>
        <dbReference type="ARBA" id="ARBA00022622"/>
    </source>
</evidence>
<dbReference type="SUPFAM" id="SSF88713">
    <property type="entry name" value="Glycoside hydrolase/deacetylase"/>
    <property type="match status" value="1"/>
</dbReference>
<keyword evidence="12" id="KW-0146">Chitin degradation</keyword>
<evidence type="ECO:0000256" key="23">
    <source>
        <dbReference type="SAM" id="SignalP"/>
    </source>
</evidence>
<keyword evidence="6" id="KW-0134">Cell wall</keyword>
<dbReference type="GO" id="GO:0098552">
    <property type="term" value="C:side of membrane"/>
    <property type="evidence" value="ECO:0007669"/>
    <property type="project" value="UniProtKB-KW"/>
</dbReference>
<keyword evidence="22" id="KW-0812">Transmembrane</keyword>
<dbReference type="GO" id="GO:0005886">
    <property type="term" value="C:plasma membrane"/>
    <property type="evidence" value="ECO:0007669"/>
    <property type="project" value="UniProtKB-SubCell"/>
</dbReference>
<dbReference type="EMBL" id="JAFIQS010000001">
    <property type="protein sequence ID" value="KAG5174497.1"/>
    <property type="molecule type" value="Genomic_DNA"/>
</dbReference>
<dbReference type="GO" id="GO:0071555">
    <property type="term" value="P:cell wall organization"/>
    <property type="evidence" value="ECO:0007669"/>
    <property type="project" value="UniProtKB-KW"/>
</dbReference>
<keyword evidence="8" id="KW-0336">GPI-anchor</keyword>
<evidence type="ECO:0000256" key="19">
    <source>
        <dbReference type="ARBA" id="ARBA00023326"/>
    </source>
</evidence>
<evidence type="ECO:0000256" key="10">
    <source>
        <dbReference type="ARBA" id="ARBA00022729"/>
    </source>
</evidence>
<keyword evidence="16" id="KW-0170">Cobalt</keyword>
<dbReference type="GO" id="GO:0004099">
    <property type="term" value="F:chitin deacetylase activity"/>
    <property type="evidence" value="ECO:0007669"/>
    <property type="project" value="UniProtKB-EC"/>
</dbReference>
<sequence>MKYLIQASLLTALPALVAAQQDLHIRVENEDFRPRQIFSSVTTPSSTKGLTGVISTPAALTSAVGDGNAVSSLSRSSSHTTLTAEPLATTPVPTFHLQSTNPTAVPLASINAAQPSLATKPLDSTVVAGTVPTFLPGAPAIPNVALLKPSNYPALDKIPPIDSPEVQRWIQEVKDTGIAVPEFTPTNPGYLGGCLNNSASVGEDSRCWWTCGGCTRPTDISDCPTALDWGLTYDDGPSFYTSNLLAYLDQENLKSTFFVVGSRVISFPAILQTEYMSQHQIGVHTWSHPPLTTLTNEQIIAELGWTKKVIKDVLGVTPNMMRPPFGDIDDRVRAISLAMGLIPVMWTRISPLATFDTDDFNVHSGATSVEQVLQNWGNILSNVASRSSGFIVLEHDLFEQTVEVATGYILPDALAHKPRFTIQPVISCLKKKMSDAYIETNDNSTNPPALSAAVNAGLTKETKAPTPKKSSSDLLLLDQRAILMSLGTLAMGFGVGGLAFLRFSLV</sequence>
<dbReference type="PANTHER" id="PTHR10587">
    <property type="entry name" value="GLYCOSYL TRANSFERASE-RELATED"/>
    <property type="match status" value="1"/>
</dbReference>
<evidence type="ECO:0000256" key="11">
    <source>
        <dbReference type="ARBA" id="ARBA00022801"/>
    </source>
</evidence>
<evidence type="ECO:0000256" key="2">
    <source>
        <dbReference type="ARBA" id="ARBA00004191"/>
    </source>
</evidence>
<dbReference type="PANTHER" id="PTHR10587:SF133">
    <property type="entry name" value="CHITIN DEACETYLASE 1-RELATED"/>
    <property type="match status" value="1"/>
</dbReference>
<evidence type="ECO:0000256" key="9">
    <source>
        <dbReference type="ARBA" id="ARBA00022723"/>
    </source>
</evidence>
<evidence type="ECO:0000256" key="20">
    <source>
        <dbReference type="ARBA" id="ARBA00024056"/>
    </source>
</evidence>
<evidence type="ECO:0000256" key="5">
    <source>
        <dbReference type="ARBA" id="ARBA00022475"/>
    </source>
</evidence>
<keyword evidence="11" id="KW-0378">Hydrolase</keyword>
<comment type="similarity">
    <text evidence="4">Belongs to the polysaccharide deacetylase family.</text>
</comment>
<accession>A0A8H8CPZ3</accession>
<evidence type="ECO:0000256" key="15">
    <source>
        <dbReference type="ARBA" id="ARBA00023277"/>
    </source>
</evidence>
<dbReference type="GO" id="GO:0000272">
    <property type="term" value="P:polysaccharide catabolic process"/>
    <property type="evidence" value="ECO:0007669"/>
    <property type="project" value="UniProtKB-KW"/>
</dbReference>
<evidence type="ECO:0000256" key="16">
    <source>
        <dbReference type="ARBA" id="ARBA00023285"/>
    </source>
</evidence>